<evidence type="ECO:0000256" key="1">
    <source>
        <dbReference type="ARBA" id="ARBA00004635"/>
    </source>
</evidence>
<evidence type="ECO:0000259" key="9">
    <source>
        <dbReference type="Pfam" id="PF25198"/>
    </source>
</evidence>
<dbReference type="EMBL" id="CP015756">
    <property type="protein sequence ID" value="APC40378.1"/>
    <property type="molecule type" value="Genomic_DNA"/>
</dbReference>
<dbReference type="Pfam" id="PF25198">
    <property type="entry name" value="Spore_GerAC_N"/>
    <property type="match status" value="1"/>
</dbReference>
<keyword evidence="4" id="KW-0732">Signal</keyword>
<dbReference type="InterPro" id="IPR057336">
    <property type="entry name" value="GerAC_N"/>
</dbReference>
<feature type="domain" description="Spore germination protein N-terminal" evidence="9">
    <location>
        <begin position="24"/>
        <end position="196"/>
    </location>
</feature>
<dbReference type="Proteomes" id="UP000182569">
    <property type="component" value="Chromosome"/>
</dbReference>
<evidence type="ECO:0000313" key="11">
    <source>
        <dbReference type="Proteomes" id="UP000182569"/>
    </source>
</evidence>
<keyword evidence="11" id="KW-1185">Reference proteome</keyword>
<feature type="domain" description="Spore germination GerAC-like C-terminal" evidence="8">
    <location>
        <begin position="204"/>
        <end position="374"/>
    </location>
</feature>
<evidence type="ECO:0000256" key="2">
    <source>
        <dbReference type="ARBA" id="ARBA00007886"/>
    </source>
</evidence>
<dbReference type="RefSeq" id="WP_071612667.1">
    <property type="nucleotide sequence ID" value="NZ_CP015756.1"/>
</dbReference>
<dbReference type="NCBIfam" id="TIGR02887">
    <property type="entry name" value="spore_ger_x_C"/>
    <property type="match status" value="1"/>
</dbReference>
<comment type="similarity">
    <text evidence="2">Belongs to the GerABKC lipoprotein family.</text>
</comment>
<dbReference type="GO" id="GO:0009847">
    <property type="term" value="P:spore germination"/>
    <property type="evidence" value="ECO:0007669"/>
    <property type="project" value="InterPro"/>
</dbReference>
<accession>A0A1J0GG80</accession>
<name>A0A1J0GG80_9CLOT</name>
<dbReference type="AlphaFoldDB" id="A0A1J0GG80"/>
<gene>
    <name evidence="10" type="ORF">A7L45_10035</name>
</gene>
<evidence type="ECO:0000256" key="4">
    <source>
        <dbReference type="ARBA" id="ARBA00022729"/>
    </source>
</evidence>
<dbReference type="Pfam" id="PF05504">
    <property type="entry name" value="Spore_GerAC"/>
    <property type="match status" value="1"/>
</dbReference>
<evidence type="ECO:0008006" key="12">
    <source>
        <dbReference type="Google" id="ProtNLM"/>
    </source>
</evidence>
<evidence type="ECO:0000313" key="10">
    <source>
        <dbReference type="EMBL" id="APC40378.1"/>
    </source>
</evidence>
<keyword evidence="7" id="KW-0449">Lipoprotein</keyword>
<dbReference type="InterPro" id="IPR008844">
    <property type="entry name" value="Spore_GerAC-like"/>
</dbReference>
<evidence type="ECO:0000256" key="6">
    <source>
        <dbReference type="ARBA" id="ARBA00023139"/>
    </source>
</evidence>
<sequence>MYKRLRKIFALIFVIPFVLCGCWDQVLVEKTGFMTAVGVESASAGNLKLTYAMPVIDASVTTAKSELFDIEANLTRIARDNVNRRSGKQMMAGKIQLILFSKEFASQGRIYDLNSIFERDPSDAILAWVVVVDGSARSLMHQSVENFTDKPRSSIYINELLERAVSTASTSETRIYKYDLINVAPGIDNITPLIKINEKSIEVKGSALFSRGKMVGTINAEENGLLMSMMKTLKHKKFTYNASLPPEAEANYSEKQSAAIQLFQNSKKIKISIKNNKPVVDIYLDFSGNADEYKWDNLNDEKQVKKFDNFVQEQIQEDCQKLIEYMQKIGSDTIGIGDMVRAKYNGYFKMVDWHTAYKSAQITTHVKFHLIEYGDIQ</sequence>
<reference evidence="11" key="1">
    <citation type="journal article" date="2016" name="Front. Microbiol.">
        <title>Complete Genome Sequence of Clostridium estertheticum DSM 8809, a Microbe Identified in Spoiled Vacuum Packed Beef.</title>
        <authorList>
            <person name="Yu Z."/>
            <person name="Gunn L."/>
            <person name="Brennan E."/>
            <person name="Reid R."/>
            <person name="Wall P.G."/>
            <person name="Gaora O.P."/>
            <person name="Hurley D."/>
            <person name="Bolton D."/>
            <person name="Fanning S."/>
        </authorList>
    </citation>
    <scope>NUCLEOTIDE SEQUENCE [LARGE SCALE GENOMIC DNA]</scope>
    <source>
        <strain evidence="11">DSM 8809</strain>
    </source>
</reference>
<dbReference type="KEGG" id="ceu:A7L45_10035"/>
<evidence type="ECO:0000259" key="8">
    <source>
        <dbReference type="Pfam" id="PF05504"/>
    </source>
</evidence>
<dbReference type="PANTHER" id="PTHR35789:SF1">
    <property type="entry name" value="SPORE GERMINATION PROTEIN B3"/>
    <property type="match status" value="1"/>
</dbReference>
<dbReference type="OrthoDB" id="2986797at2"/>
<dbReference type="STRING" id="1552.A7L45_10035"/>
<dbReference type="GO" id="GO:0016020">
    <property type="term" value="C:membrane"/>
    <property type="evidence" value="ECO:0007669"/>
    <property type="project" value="UniProtKB-SubCell"/>
</dbReference>
<comment type="subcellular location">
    <subcellularLocation>
        <location evidence="1">Membrane</location>
        <topology evidence="1">Lipid-anchor</topology>
    </subcellularLocation>
</comment>
<evidence type="ECO:0000256" key="3">
    <source>
        <dbReference type="ARBA" id="ARBA00022544"/>
    </source>
</evidence>
<keyword evidence="6" id="KW-0564">Palmitate</keyword>
<proteinExistence type="inferred from homology"/>
<dbReference type="Gene3D" id="3.30.300.210">
    <property type="entry name" value="Nutrient germinant receptor protein C, domain 3"/>
    <property type="match status" value="1"/>
</dbReference>
<keyword evidence="3" id="KW-0309">Germination</keyword>
<dbReference type="InterPro" id="IPR046953">
    <property type="entry name" value="Spore_GerAC-like_C"/>
</dbReference>
<evidence type="ECO:0000256" key="5">
    <source>
        <dbReference type="ARBA" id="ARBA00023136"/>
    </source>
</evidence>
<evidence type="ECO:0000256" key="7">
    <source>
        <dbReference type="ARBA" id="ARBA00023288"/>
    </source>
</evidence>
<organism evidence="10 11">
    <name type="scientific">Clostridium estertheticum subsp. estertheticum</name>
    <dbReference type="NCBI Taxonomy" id="1552"/>
    <lineage>
        <taxon>Bacteria</taxon>
        <taxon>Bacillati</taxon>
        <taxon>Bacillota</taxon>
        <taxon>Clostridia</taxon>
        <taxon>Eubacteriales</taxon>
        <taxon>Clostridiaceae</taxon>
        <taxon>Clostridium</taxon>
    </lineage>
</organism>
<dbReference type="PANTHER" id="PTHR35789">
    <property type="entry name" value="SPORE GERMINATION PROTEIN B3"/>
    <property type="match status" value="1"/>
</dbReference>
<protein>
    <recommendedName>
        <fullName evidence="12">Ger(X)C family spore germination protein</fullName>
    </recommendedName>
</protein>
<dbReference type="InterPro" id="IPR038501">
    <property type="entry name" value="Spore_GerAC_C_sf"/>
</dbReference>
<dbReference type="PROSITE" id="PS51257">
    <property type="entry name" value="PROKAR_LIPOPROTEIN"/>
    <property type="match status" value="1"/>
</dbReference>
<keyword evidence="5" id="KW-0472">Membrane</keyword>